<organism evidence="1 2">
    <name type="scientific">Bodo saltans</name>
    <name type="common">Flagellated protozoan</name>
    <dbReference type="NCBI Taxonomy" id="75058"/>
    <lineage>
        <taxon>Eukaryota</taxon>
        <taxon>Discoba</taxon>
        <taxon>Euglenozoa</taxon>
        <taxon>Kinetoplastea</taxon>
        <taxon>Metakinetoplastina</taxon>
        <taxon>Eubodonida</taxon>
        <taxon>Bodonidae</taxon>
        <taxon>Bodo</taxon>
    </lineage>
</organism>
<dbReference type="Proteomes" id="UP000051952">
    <property type="component" value="Unassembled WGS sequence"/>
</dbReference>
<sequence>MGKPRPVDVTIDAGVRHLQPLLMSAFGAEDSTPTIVVETVAVENTVVIARHSEGDDEGCYVHVLVFEGHELLRTFGDQKWHQFALFLEACDSQWGPHVHRMLMVSGTTSTHSKLLGAAAIVAMQHVPWSWCPTANAQEAAARISAISTYVSRGNDIKVREDGYSMRKQRKCEGTDFFALYRSMLCEIQGITSRQVSNVMSVAPTIDCLMTLLENEAPDYPTLSRCNGYGEHREVGVGVARIIARAMNAPLGDAHRSILTG</sequence>
<dbReference type="VEuPathDB" id="TriTrypDB:BSAL_05595"/>
<protein>
    <submittedName>
        <fullName evidence="1">Uncharacterized protein</fullName>
    </submittedName>
</protein>
<dbReference type="EMBL" id="CYKH01000903">
    <property type="protein sequence ID" value="CUG61908.1"/>
    <property type="molecule type" value="Genomic_DNA"/>
</dbReference>
<evidence type="ECO:0000313" key="1">
    <source>
        <dbReference type="EMBL" id="CUG61908.1"/>
    </source>
</evidence>
<keyword evidence="2" id="KW-1185">Reference proteome</keyword>
<proteinExistence type="predicted"/>
<accession>A0A0S4IZ05</accession>
<dbReference type="AlphaFoldDB" id="A0A0S4IZ05"/>
<name>A0A0S4IZ05_BODSA</name>
<dbReference type="OrthoDB" id="273115at2759"/>
<reference evidence="2" key="1">
    <citation type="submission" date="2015-09" db="EMBL/GenBank/DDBJ databases">
        <authorList>
            <consortium name="Pathogen Informatics"/>
        </authorList>
    </citation>
    <scope>NUCLEOTIDE SEQUENCE [LARGE SCALE GENOMIC DNA]</scope>
    <source>
        <strain evidence="2">Lake Konstanz</strain>
    </source>
</reference>
<gene>
    <name evidence="1" type="ORF">BSAL_05595</name>
</gene>
<evidence type="ECO:0000313" key="2">
    <source>
        <dbReference type="Proteomes" id="UP000051952"/>
    </source>
</evidence>